<evidence type="ECO:0000313" key="1">
    <source>
        <dbReference type="EMBL" id="OHB03886.1"/>
    </source>
</evidence>
<proteinExistence type="predicted"/>
<name>A0A1G2U2Z2_9BACT</name>
<dbReference type="Proteomes" id="UP000176800">
    <property type="component" value="Unassembled WGS sequence"/>
</dbReference>
<organism evidence="1 2">
    <name type="scientific">Candidatus Zambryskibacteria bacterium RIFCSPLOWO2_01_FULL_45_21</name>
    <dbReference type="NCBI Taxonomy" id="1802761"/>
    <lineage>
        <taxon>Bacteria</taxon>
        <taxon>Candidatus Zambryskiibacteriota</taxon>
    </lineage>
</organism>
<sequence length="140" mass="15544">MAKGIVAIPILLLSAFVLILVDENLLPPMSVSTKVKTVEKHFFALPSEKVAKEWRADAPVTLIQSGWADGDRMILGVDDSRFAKFIGSGMEVKVVRIEYDLPFTHILHRRTPSLLARNTRAVVTTGSGDEVVVEGIFRWK</sequence>
<dbReference type="EMBL" id="MHWE01000012">
    <property type="protein sequence ID" value="OHB03886.1"/>
    <property type="molecule type" value="Genomic_DNA"/>
</dbReference>
<evidence type="ECO:0000313" key="2">
    <source>
        <dbReference type="Proteomes" id="UP000176800"/>
    </source>
</evidence>
<comment type="caution">
    <text evidence="1">The sequence shown here is derived from an EMBL/GenBank/DDBJ whole genome shotgun (WGS) entry which is preliminary data.</text>
</comment>
<gene>
    <name evidence="1" type="ORF">A3B14_00945</name>
</gene>
<dbReference type="AlphaFoldDB" id="A0A1G2U2Z2"/>
<reference evidence="1 2" key="1">
    <citation type="journal article" date="2016" name="Nat. Commun.">
        <title>Thousands of microbial genomes shed light on interconnected biogeochemical processes in an aquifer system.</title>
        <authorList>
            <person name="Anantharaman K."/>
            <person name="Brown C.T."/>
            <person name="Hug L.A."/>
            <person name="Sharon I."/>
            <person name="Castelle C.J."/>
            <person name="Probst A.J."/>
            <person name="Thomas B.C."/>
            <person name="Singh A."/>
            <person name="Wilkins M.J."/>
            <person name="Karaoz U."/>
            <person name="Brodie E.L."/>
            <person name="Williams K.H."/>
            <person name="Hubbard S.S."/>
            <person name="Banfield J.F."/>
        </authorList>
    </citation>
    <scope>NUCLEOTIDE SEQUENCE [LARGE SCALE GENOMIC DNA]</scope>
</reference>
<accession>A0A1G2U2Z2</accession>
<protein>
    <submittedName>
        <fullName evidence="1">Uncharacterized protein</fullName>
    </submittedName>
</protein>